<dbReference type="InterPro" id="IPR016186">
    <property type="entry name" value="C-type_lectin-like/link_sf"/>
</dbReference>
<dbReference type="InterPro" id="IPR050111">
    <property type="entry name" value="C-type_lectin/snaclec_domain"/>
</dbReference>
<dbReference type="PANTHER" id="PTHR22803">
    <property type="entry name" value="MANNOSE, PHOSPHOLIPASE, LECTIN RECEPTOR RELATED"/>
    <property type="match status" value="1"/>
</dbReference>
<dbReference type="InterPro" id="IPR016187">
    <property type="entry name" value="CTDL_fold"/>
</dbReference>
<dbReference type="Gene3D" id="3.10.100.10">
    <property type="entry name" value="Mannose-Binding Protein A, subunit A"/>
    <property type="match status" value="2"/>
</dbReference>
<feature type="domain" description="C-type lectin" evidence="2">
    <location>
        <begin position="1"/>
        <end position="66"/>
    </location>
</feature>
<evidence type="ECO:0000256" key="1">
    <source>
        <dbReference type="ARBA" id="ARBA00023157"/>
    </source>
</evidence>
<dbReference type="PROSITE" id="PS50041">
    <property type="entry name" value="C_TYPE_LECTIN_2"/>
    <property type="match status" value="1"/>
</dbReference>
<dbReference type="InterPro" id="IPR001304">
    <property type="entry name" value="C-type_lectin-like"/>
</dbReference>
<accession>A0ABV0UJE8</accession>
<name>A0ABV0UJE8_9TELE</name>
<protein>
    <recommendedName>
        <fullName evidence="2">C-type lectin domain-containing protein</fullName>
    </recommendedName>
</protein>
<dbReference type="EMBL" id="JAHRIQ010072042">
    <property type="protein sequence ID" value="MEQ2244974.1"/>
    <property type="molecule type" value="Genomic_DNA"/>
</dbReference>
<reference evidence="3 4" key="1">
    <citation type="submission" date="2021-06" db="EMBL/GenBank/DDBJ databases">
        <authorList>
            <person name="Palmer J.M."/>
        </authorList>
    </citation>
    <scope>NUCLEOTIDE SEQUENCE [LARGE SCALE GENOMIC DNA]</scope>
    <source>
        <strain evidence="4">if_2019</strain>
        <tissue evidence="3">Muscle</tissue>
    </source>
</reference>
<sequence length="191" mass="21898">MNFWIGLTVDLDRSVQWIDGSPMTFQWWEDHQPDFQNFDENCVVMVPYNGFWHDYNCGFEFKSICKRSGLPPANATVAPTLPPKGGCEDTWKKMNFKCYKIINNQNLTWDAARQQCRDLGGNLASISSRHTQDREYTKGKSMWRCSGSTPSSSRMAKLLTLSLRECPATLRKKLISAACFRNHVLLVMTQS</sequence>
<evidence type="ECO:0000313" key="3">
    <source>
        <dbReference type="EMBL" id="MEQ2244974.1"/>
    </source>
</evidence>
<gene>
    <name evidence="3" type="ORF">ILYODFUR_022744</name>
</gene>
<evidence type="ECO:0000313" key="4">
    <source>
        <dbReference type="Proteomes" id="UP001482620"/>
    </source>
</evidence>
<dbReference type="SUPFAM" id="SSF56436">
    <property type="entry name" value="C-type lectin-like"/>
    <property type="match status" value="2"/>
</dbReference>
<comment type="caution">
    <text evidence="3">The sequence shown here is derived from an EMBL/GenBank/DDBJ whole genome shotgun (WGS) entry which is preliminary data.</text>
</comment>
<dbReference type="InterPro" id="IPR018378">
    <property type="entry name" value="C-type_lectin_CS"/>
</dbReference>
<organism evidence="3 4">
    <name type="scientific">Ilyodon furcidens</name>
    <name type="common">goldbreast splitfin</name>
    <dbReference type="NCBI Taxonomy" id="33524"/>
    <lineage>
        <taxon>Eukaryota</taxon>
        <taxon>Metazoa</taxon>
        <taxon>Chordata</taxon>
        <taxon>Craniata</taxon>
        <taxon>Vertebrata</taxon>
        <taxon>Euteleostomi</taxon>
        <taxon>Actinopterygii</taxon>
        <taxon>Neopterygii</taxon>
        <taxon>Teleostei</taxon>
        <taxon>Neoteleostei</taxon>
        <taxon>Acanthomorphata</taxon>
        <taxon>Ovalentaria</taxon>
        <taxon>Atherinomorphae</taxon>
        <taxon>Cyprinodontiformes</taxon>
        <taxon>Goodeidae</taxon>
        <taxon>Ilyodon</taxon>
    </lineage>
</organism>
<keyword evidence="1" id="KW-1015">Disulfide bond</keyword>
<proteinExistence type="predicted"/>
<evidence type="ECO:0000259" key="2">
    <source>
        <dbReference type="PROSITE" id="PS50041"/>
    </source>
</evidence>
<dbReference type="Pfam" id="PF00059">
    <property type="entry name" value="Lectin_C"/>
    <property type="match status" value="1"/>
</dbReference>
<dbReference type="CDD" id="cd00037">
    <property type="entry name" value="CLECT"/>
    <property type="match status" value="1"/>
</dbReference>
<keyword evidence="4" id="KW-1185">Reference proteome</keyword>
<dbReference type="Proteomes" id="UP001482620">
    <property type="component" value="Unassembled WGS sequence"/>
</dbReference>
<dbReference type="PROSITE" id="PS00615">
    <property type="entry name" value="C_TYPE_LECTIN_1"/>
    <property type="match status" value="1"/>
</dbReference>